<feature type="domain" description="HTH cro/C1-type" evidence="1">
    <location>
        <begin position="10"/>
        <end position="61"/>
    </location>
</feature>
<dbReference type="RefSeq" id="WP_126808402.1">
    <property type="nucleotide sequence ID" value="NZ_NGKA01000007.1"/>
</dbReference>
<dbReference type="InterPro" id="IPR010982">
    <property type="entry name" value="Lambda_DNA-bd_dom_sf"/>
</dbReference>
<organism evidence="2 3">
    <name type="scientific">Vagococcus elongatus</name>
    <dbReference type="NCBI Taxonomy" id="180344"/>
    <lineage>
        <taxon>Bacteria</taxon>
        <taxon>Bacillati</taxon>
        <taxon>Bacillota</taxon>
        <taxon>Bacilli</taxon>
        <taxon>Lactobacillales</taxon>
        <taxon>Enterococcaceae</taxon>
        <taxon>Vagococcus</taxon>
    </lineage>
</organism>
<sequence>MTSTGEIFLNIRKNKGLTAKEVAHGIISPQFLRKFENNMSDISLNNFLELLARVDTTMIEFVSETDNTIDVWLKSVEYDLDVAFNSGNSFLLKKFIEENEKSFAETREKRFFLVSLVGKFYYNHSFHAVYEMDAAPILEHLRKIEQWGKFELFLGTYMYLFFEDEEAFIYGNQLLKKRHPSFEINQWRNDLALHFALKLIQNNNLGHAEKILSFYFSRIASQHDTSYIHNDLFAKFVQGIFTMKTGNKQGSKQVEEILSIFHDVLGYTDYANKLNTLYIFFQNK</sequence>
<dbReference type="CDD" id="cd00093">
    <property type="entry name" value="HTH_XRE"/>
    <property type="match status" value="1"/>
</dbReference>
<comment type="caution">
    <text evidence="2">The sequence shown here is derived from an EMBL/GenBank/DDBJ whole genome shotgun (WGS) entry which is preliminary data.</text>
</comment>
<dbReference type="Gene3D" id="1.25.40.10">
    <property type="entry name" value="Tetratricopeptide repeat domain"/>
    <property type="match status" value="1"/>
</dbReference>
<name>A0A430AX84_9ENTE</name>
<gene>
    <name evidence="2" type="ORF">CBF29_05875</name>
</gene>
<dbReference type="InterPro" id="IPR010057">
    <property type="entry name" value="Transcription_activator_Rgg_C"/>
</dbReference>
<dbReference type="NCBIfam" id="TIGR01716">
    <property type="entry name" value="RGG_Cterm"/>
    <property type="match status" value="1"/>
</dbReference>
<reference evidence="2 3" key="1">
    <citation type="submission" date="2017-05" db="EMBL/GenBank/DDBJ databases">
        <title>Vagococcus spp. assemblies.</title>
        <authorList>
            <person name="Gulvik C.A."/>
        </authorList>
    </citation>
    <scope>NUCLEOTIDE SEQUENCE [LARGE SCALE GENOMIC DNA]</scope>
    <source>
        <strain evidence="2 3">CCUG 51432</strain>
    </source>
</reference>
<dbReference type="Proteomes" id="UP000287605">
    <property type="component" value="Unassembled WGS sequence"/>
</dbReference>
<dbReference type="InterPro" id="IPR011990">
    <property type="entry name" value="TPR-like_helical_dom_sf"/>
</dbReference>
<proteinExistence type="predicted"/>
<dbReference type="PROSITE" id="PS50943">
    <property type="entry name" value="HTH_CROC1"/>
    <property type="match status" value="1"/>
</dbReference>
<dbReference type="SMART" id="SM00530">
    <property type="entry name" value="HTH_XRE"/>
    <property type="match status" value="1"/>
</dbReference>
<dbReference type="OrthoDB" id="2185502at2"/>
<evidence type="ECO:0000313" key="2">
    <source>
        <dbReference type="EMBL" id="RSU12655.1"/>
    </source>
</evidence>
<dbReference type="GO" id="GO:0003677">
    <property type="term" value="F:DNA binding"/>
    <property type="evidence" value="ECO:0007669"/>
    <property type="project" value="InterPro"/>
</dbReference>
<protein>
    <recommendedName>
        <fullName evidence="1">HTH cro/C1-type domain-containing protein</fullName>
    </recommendedName>
</protein>
<dbReference type="InterPro" id="IPR001387">
    <property type="entry name" value="Cro/C1-type_HTH"/>
</dbReference>
<dbReference type="Pfam" id="PF01381">
    <property type="entry name" value="HTH_3"/>
    <property type="match status" value="1"/>
</dbReference>
<dbReference type="Pfam" id="PF21259">
    <property type="entry name" value="Rgg_C"/>
    <property type="match status" value="1"/>
</dbReference>
<accession>A0A430AX84</accession>
<dbReference type="EMBL" id="NGKA01000007">
    <property type="protein sequence ID" value="RSU12655.1"/>
    <property type="molecule type" value="Genomic_DNA"/>
</dbReference>
<evidence type="ECO:0000259" key="1">
    <source>
        <dbReference type="PROSITE" id="PS50943"/>
    </source>
</evidence>
<dbReference type="InterPro" id="IPR053163">
    <property type="entry name" value="HTH-type_regulator_Rgg"/>
</dbReference>
<keyword evidence="3" id="KW-1185">Reference proteome</keyword>
<dbReference type="SUPFAM" id="SSF47413">
    <property type="entry name" value="lambda repressor-like DNA-binding domains"/>
    <property type="match status" value="1"/>
</dbReference>
<evidence type="ECO:0000313" key="3">
    <source>
        <dbReference type="Proteomes" id="UP000287605"/>
    </source>
</evidence>
<dbReference type="AlphaFoldDB" id="A0A430AX84"/>
<dbReference type="PANTHER" id="PTHR37038">
    <property type="entry name" value="TRANSCRIPTIONAL REGULATOR-RELATED"/>
    <property type="match status" value="1"/>
</dbReference>